<dbReference type="InterPro" id="IPR009091">
    <property type="entry name" value="RCC1/BLIP-II"/>
</dbReference>
<dbReference type="PRINTS" id="PR00633">
    <property type="entry name" value="RCCNDNSATION"/>
</dbReference>
<dbReference type="InterPro" id="IPR051553">
    <property type="entry name" value="Ran_GTPase-activating"/>
</dbReference>
<evidence type="ECO:0000313" key="1">
    <source>
        <dbReference type="EMBL" id="EFF74632.1"/>
    </source>
</evidence>
<dbReference type="Gene3D" id="2.130.10.30">
    <property type="entry name" value="Regulator of chromosome condensation 1/beta-lactamase-inhibitor protein II"/>
    <property type="match status" value="1"/>
</dbReference>
<protein>
    <submittedName>
        <fullName evidence="1">Regulator of chromosome condensation (RCC1)</fullName>
    </submittedName>
</protein>
<dbReference type="Pfam" id="PF13540">
    <property type="entry name" value="RCC1_2"/>
    <property type="match status" value="3"/>
</dbReference>
<evidence type="ECO:0000313" key="2">
    <source>
        <dbReference type="Proteomes" id="UP000004510"/>
    </source>
</evidence>
<dbReference type="PANTHER" id="PTHR45982">
    <property type="entry name" value="REGULATOR OF CHROMOSOME CONDENSATION"/>
    <property type="match status" value="1"/>
</dbReference>
<dbReference type="AlphaFoldDB" id="D4XEV5"/>
<comment type="caution">
    <text evidence="1">The sequence shown here is derived from an EMBL/GenBank/DDBJ whole genome shotgun (WGS) entry which is preliminary data.</text>
</comment>
<name>D4XEV5_9BURK</name>
<accession>D4XEV5</accession>
<dbReference type="Proteomes" id="UP000004510">
    <property type="component" value="Unassembled WGS sequence"/>
</dbReference>
<dbReference type="InterPro" id="IPR000408">
    <property type="entry name" value="Reg_chr_condens"/>
</dbReference>
<dbReference type="EMBL" id="ADMS01000094">
    <property type="protein sequence ID" value="EFF74632.1"/>
    <property type="molecule type" value="Genomic_DNA"/>
</dbReference>
<organism evidence="1 2">
    <name type="scientific">Achromobacter piechaudii ATCC 43553</name>
    <dbReference type="NCBI Taxonomy" id="742159"/>
    <lineage>
        <taxon>Bacteria</taxon>
        <taxon>Pseudomonadati</taxon>
        <taxon>Pseudomonadota</taxon>
        <taxon>Betaproteobacteria</taxon>
        <taxon>Burkholderiales</taxon>
        <taxon>Alcaligenaceae</taxon>
        <taxon>Achromobacter</taxon>
    </lineage>
</organism>
<reference evidence="2" key="1">
    <citation type="submission" date="2010-03" db="EMBL/GenBank/DDBJ databases">
        <title>Complete sequence of Mobiluncus curtisii ATCC 43063.</title>
        <authorList>
            <person name="Muzny D."/>
            <person name="Qin X."/>
            <person name="Deng J."/>
            <person name="Jiang H."/>
            <person name="Liu Y."/>
            <person name="Qu J."/>
            <person name="Song X.-Z."/>
            <person name="Zhang L."/>
            <person name="Thornton R."/>
            <person name="Coyle M."/>
            <person name="Francisco L."/>
            <person name="Jackson L."/>
            <person name="Javaid M."/>
            <person name="Korchina V."/>
            <person name="Kovar C."/>
            <person name="Mata R."/>
            <person name="Mathew T."/>
            <person name="Ngo R."/>
            <person name="Nguyen L."/>
            <person name="Nguyen N."/>
            <person name="Okwuonu G."/>
            <person name="Ongeri F."/>
            <person name="Pham C."/>
            <person name="Simmons D."/>
            <person name="Wilczek-Boney K."/>
            <person name="Hale W."/>
            <person name="Jakkamsetti A."/>
            <person name="Pham P."/>
            <person name="Ruth R."/>
            <person name="San Lucas F."/>
            <person name="Warren J."/>
            <person name="Zhang J."/>
            <person name="Zhao Z."/>
            <person name="Zhou C."/>
            <person name="Zhu D."/>
            <person name="Lee S."/>
            <person name="Bess C."/>
            <person name="Blankenburg K."/>
            <person name="Forbes L."/>
            <person name="Fu Q."/>
            <person name="Gubbala S."/>
            <person name="Hirani K."/>
            <person name="Jayaseelan J.C."/>
            <person name="Lara F."/>
            <person name="Munidasa M."/>
            <person name="Palculict T."/>
            <person name="Patil S."/>
            <person name="Pu L.-L."/>
            <person name="Saada N."/>
            <person name="Tang L."/>
            <person name="Weissenberger G."/>
            <person name="Zhu Y."/>
            <person name="Hemphill L."/>
            <person name="Shang Y."/>
            <person name="Youmans B."/>
            <person name="Ayvaz T."/>
            <person name="Ross M."/>
            <person name="Santibanez J."/>
            <person name="Aqrawi P."/>
            <person name="Gross S."/>
            <person name="Joshi V."/>
            <person name="Fowler G."/>
            <person name="Nazareth L."/>
            <person name="Reid J."/>
            <person name="Worley K."/>
            <person name="Petrosino J."/>
            <person name="Highlander S."/>
            <person name="Gibbs R."/>
            <person name="Gibbs R."/>
        </authorList>
    </citation>
    <scope>NUCLEOTIDE SEQUENCE [LARGE SCALE GENOMIC DNA]</scope>
    <source>
        <strain evidence="2">ATCC 43553</strain>
    </source>
</reference>
<dbReference type="GO" id="GO:0005085">
    <property type="term" value="F:guanyl-nucleotide exchange factor activity"/>
    <property type="evidence" value="ECO:0007669"/>
    <property type="project" value="TreeGrafter"/>
</dbReference>
<proteinExistence type="predicted"/>
<dbReference type="SUPFAM" id="SSF50985">
    <property type="entry name" value="RCC1/BLIP-II"/>
    <property type="match status" value="1"/>
</dbReference>
<dbReference type="PANTHER" id="PTHR45982:SF1">
    <property type="entry name" value="REGULATOR OF CHROMOSOME CONDENSATION"/>
    <property type="match status" value="1"/>
</dbReference>
<sequence>MDVFGLTSGVASVAARGQYTCAVTTGGGLKCWGEDSFGQLGDDAALTNQPTPVDVLGLISGVVSVSAGGSHTCAVTTAGGLKCWGRDISGQLGNDAALTDQPTPVDVLGLTSGVASVSAGGNHTCAVTSTGGVKCWGWDNYGQLGNDAALTSQPTQVDVAP</sequence>
<gene>
    <name evidence="1" type="ORF">HMPREF0004_4002</name>
</gene>
<dbReference type="GO" id="GO:0005737">
    <property type="term" value="C:cytoplasm"/>
    <property type="evidence" value="ECO:0007669"/>
    <property type="project" value="TreeGrafter"/>
</dbReference>
<dbReference type="HOGENOM" id="CLU_005210_2_4_4"/>
<dbReference type="eggNOG" id="COG5184">
    <property type="taxonomic scope" value="Bacteria"/>
</dbReference>
<dbReference type="PROSITE" id="PS50012">
    <property type="entry name" value="RCC1_3"/>
    <property type="match status" value="2"/>
</dbReference>